<dbReference type="EMBL" id="FZOF01000005">
    <property type="protein sequence ID" value="SNS33652.1"/>
    <property type="molecule type" value="Genomic_DNA"/>
</dbReference>
<dbReference type="PANTHER" id="PTHR46268:SF6">
    <property type="entry name" value="UNIVERSAL STRESS PROTEIN UP12"/>
    <property type="match status" value="1"/>
</dbReference>
<dbReference type="InterPro" id="IPR006015">
    <property type="entry name" value="Universal_stress_UspA"/>
</dbReference>
<dbReference type="Gene3D" id="3.40.50.620">
    <property type="entry name" value="HUPs"/>
    <property type="match status" value="1"/>
</dbReference>
<name>A0A239DPG9_9ACTN</name>
<dbReference type="PANTHER" id="PTHR46268">
    <property type="entry name" value="STRESS RESPONSE PROTEIN NHAX"/>
    <property type="match status" value="1"/>
</dbReference>
<organism evidence="3 4">
    <name type="scientific">Actinacidiphila glaucinigra</name>
    <dbReference type="NCBI Taxonomy" id="235986"/>
    <lineage>
        <taxon>Bacteria</taxon>
        <taxon>Bacillati</taxon>
        <taxon>Actinomycetota</taxon>
        <taxon>Actinomycetes</taxon>
        <taxon>Kitasatosporales</taxon>
        <taxon>Streptomycetaceae</taxon>
        <taxon>Actinacidiphila</taxon>
    </lineage>
</organism>
<evidence type="ECO:0000256" key="1">
    <source>
        <dbReference type="ARBA" id="ARBA00008791"/>
    </source>
</evidence>
<sequence length="150" mass="15545">MYQRILVAVDSSPFAQPALRTAGDMARLTGAAVHVVHVLASAVAFDTVMNLEEDSDAGTVVDAAVATLRGLGVEEADGEVVRDVTTQEVAGAISAAAEQFKADLLVLSPHHRGSVAAFFNPRVSDAVAHASRIAVLLVPEEQAEDADSAV</sequence>
<proteinExistence type="inferred from homology"/>
<reference evidence="3 4" key="1">
    <citation type="submission" date="2017-06" db="EMBL/GenBank/DDBJ databases">
        <authorList>
            <person name="Kim H.J."/>
            <person name="Triplett B.A."/>
        </authorList>
    </citation>
    <scope>NUCLEOTIDE SEQUENCE [LARGE SCALE GENOMIC DNA]</scope>
    <source>
        <strain evidence="3 4">CGMCC 4.1858</strain>
    </source>
</reference>
<dbReference type="CDD" id="cd00293">
    <property type="entry name" value="USP-like"/>
    <property type="match status" value="1"/>
</dbReference>
<evidence type="ECO:0000313" key="4">
    <source>
        <dbReference type="Proteomes" id="UP000198280"/>
    </source>
</evidence>
<feature type="domain" description="UspA" evidence="2">
    <location>
        <begin position="1"/>
        <end position="139"/>
    </location>
</feature>
<dbReference type="RefSeq" id="WP_089223653.1">
    <property type="nucleotide sequence ID" value="NZ_FZOF01000005.1"/>
</dbReference>
<accession>A0A239DPG9</accession>
<dbReference type="Pfam" id="PF00582">
    <property type="entry name" value="Usp"/>
    <property type="match status" value="1"/>
</dbReference>
<dbReference type="PRINTS" id="PR01438">
    <property type="entry name" value="UNVRSLSTRESS"/>
</dbReference>
<dbReference type="InterPro" id="IPR006016">
    <property type="entry name" value="UspA"/>
</dbReference>
<dbReference type="AlphaFoldDB" id="A0A239DPG9"/>
<dbReference type="Proteomes" id="UP000198280">
    <property type="component" value="Unassembled WGS sequence"/>
</dbReference>
<comment type="similarity">
    <text evidence="1">Belongs to the universal stress protein A family.</text>
</comment>
<keyword evidence="4" id="KW-1185">Reference proteome</keyword>
<dbReference type="InterPro" id="IPR014729">
    <property type="entry name" value="Rossmann-like_a/b/a_fold"/>
</dbReference>
<dbReference type="OrthoDB" id="9792500at2"/>
<evidence type="ECO:0000259" key="2">
    <source>
        <dbReference type="Pfam" id="PF00582"/>
    </source>
</evidence>
<evidence type="ECO:0000313" key="3">
    <source>
        <dbReference type="EMBL" id="SNS33652.1"/>
    </source>
</evidence>
<dbReference type="SUPFAM" id="SSF52402">
    <property type="entry name" value="Adenine nucleotide alpha hydrolases-like"/>
    <property type="match status" value="1"/>
</dbReference>
<gene>
    <name evidence="3" type="ORF">SAMN05216252_10566</name>
</gene>
<protein>
    <submittedName>
        <fullName evidence="3">Nucleotide-binding universal stress protein, UspA family</fullName>
    </submittedName>
</protein>